<evidence type="ECO:0000313" key="2">
    <source>
        <dbReference type="Proteomes" id="UP000283090"/>
    </source>
</evidence>
<dbReference type="OrthoDB" id="415532at2759"/>
<proteinExistence type="predicted"/>
<dbReference type="VEuPathDB" id="FungiDB:DFL_006357"/>
<dbReference type="Proteomes" id="UP000283090">
    <property type="component" value="Unassembled WGS sequence"/>
</dbReference>
<dbReference type="AlphaFoldDB" id="A0A437A036"/>
<evidence type="ECO:0008006" key="3">
    <source>
        <dbReference type="Google" id="ProtNLM"/>
    </source>
</evidence>
<sequence>MSTSTDTREHLHNRELSLRSASFEFRDLPNWTEKLKDRSFVVNWLRQRQQADFEQHDDVNDPYLKPLVWGRDDVTMWFNELAGCVEGGGFVDEGVGKRSIDGAAILESVPEDQKPWPPSQNSDKMVLDLLGPSAWPITYRQTTTVNGFTIQTTAGYHQDLKSQKMEKQKQNDNYGLIDKSKPGYTKMLIFHYRDPCQLHNLPTTKQIHPQQPHTFEDKLRNSKLGTLPEEVFSQIFEYLSISTIPFGEAKEHLNAMNEWKES</sequence>
<comment type="caution">
    <text evidence="1">The sequence shown here is derived from an EMBL/GenBank/DDBJ whole genome shotgun (WGS) entry which is preliminary data.</text>
</comment>
<dbReference type="InterPro" id="IPR025340">
    <property type="entry name" value="DUF4246"/>
</dbReference>
<dbReference type="RefSeq" id="XP_067490161.1">
    <property type="nucleotide sequence ID" value="XM_067635764.1"/>
</dbReference>
<reference evidence="1 2" key="1">
    <citation type="submission" date="2019-01" db="EMBL/GenBank/DDBJ databases">
        <title>Intercellular communication is required for trap formation in the nematode-trapping fungus Duddingtonia flagrans.</title>
        <authorList>
            <person name="Youssar L."/>
            <person name="Wernet V."/>
            <person name="Hensel N."/>
            <person name="Hildebrandt H.-G."/>
            <person name="Fischer R."/>
        </authorList>
    </citation>
    <scope>NUCLEOTIDE SEQUENCE [LARGE SCALE GENOMIC DNA]</scope>
    <source>
        <strain evidence="1 2">CBS H-5679</strain>
    </source>
</reference>
<name>A0A437A036_ARTFL</name>
<accession>A0A437A036</accession>
<dbReference type="PANTHER" id="PTHR33119">
    <property type="entry name" value="IFI3P"/>
    <property type="match status" value="1"/>
</dbReference>
<organism evidence="1 2">
    <name type="scientific">Arthrobotrys flagrans</name>
    <name type="common">Nematode-trapping fungus</name>
    <name type="synonym">Trichothecium flagrans</name>
    <dbReference type="NCBI Taxonomy" id="97331"/>
    <lineage>
        <taxon>Eukaryota</taxon>
        <taxon>Fungi</taxon>
        <taxon>Dikarya</taxon>
        <taxon>Ascomycota</taxon>
        <taxon>Pezizomycotina</taxon>
        <taxon>Orbiliomycetes</taxon>
        <taxon>Orbiliales</taxon>
        <taxon>Orbiliaceae</taxon>
        <taxon>Arthrobotrys</taxon>
    </lineage>
</organism>
<dbReference type="EMBL" id="SAEB01000007">
    <property type="protein sequence ID" value="RVD84617.1"/>
    <property type="molecule type" value="Genomic_DNA"/>
</dbReference>
<protein>
    <recommendedName>
        <fullName evidence="3">F-box domain-containing protein</fullName>
    </recommendedName>
</protein>
<keyword evidence="2" id="KW-1185">Reference proteome</keyword>
<dbReference type="PANTHER" id="PTHR33119:SF1">
    <property type="entry name" value="FE2OG DIOXYGENASE DOMAIN-CONTAINING PROTEIN"/>
    <property type="match status" value="1"/>
</dbReference>
<gene>
    <name evidence="1" type="ORF">DFL_006357</name>
</gene>
<evidence type="ECO:0000313" key="1">
    <source>
        <dbReference type="EMBL" id="RVD84617.1"/>
    </source>
</evidence>
<dbReference type="GeneID" id="93588668"/>